<evidence type="ECO:0000256" key="1">
    <source>
        <dbReference type="ARBA" id="ARBA00004418"/>
    </source>
</evidence>
<keyword evidence="6" id="KW-0969">Cilium</keyword>
<dbReference type="NCBIfam" id="TIGR03170">
    <property type="entry name" value="flgA_cterm"/>
    <property type="match status" value="1"/>
</dbReference>
<dbReference type="Proteomes" id="UP000318081">
    <property type="component" value="Chromosome"/>
</dbReference>
<evidence type="ECO:0000256" key="4">
    <source>
        <dbReference type="SAM" id="SignalP"/>
    </source>
</evidence>
<comment type="subcellular location">
    <subcellularLocation>
        <location evidence="1">Periplasm</location>
    </subcellularLocation>
</comment>
<reference evidence="6 7" key="1">
    <citation type="submission" date="2019-02" db="EMBL/GenBank/DDBJ databases">
        <title>Deep-cultivation of Planctomycetes and their phenomic and genomic characterization uncovers novel biology.</title>
        <authorList>
            <person name="Wiegand S."/>
            <person name="Jogler M."/>
            <person name="Boedeker C."/>
            <person name="Pinto D."/>
            <person name="Vollmers J."/>
            <person name="Rivas-Marin E."/>
            <person name="Kohn T."/>
            <person name="Peeters S.H."/>
            <person name="Heuer A."/>
            <person name="Rast P."/>
            <person name="Oberbeckmann S."/>
            <person name="Bunk B."/>
            <person name="Jeske O."/>
            <person name="Meyerdierks A."/>
            <person name="Storesund J.E."/>
            <person name="Kallscheuer N."/>
            <person name="Luecker S."/>
            <person name="Lage O.M."/>
            <person name="Pohl T."/>
            <person name="Merkel B.J."/>
            <person name="Hornburger P."/>
            <person name="Mueller R.-W."/>
            <person name="Bruemmer F."/>
            <person name="Labrenz M."/>
            <person name="Spormann A.M."/>
            <person name="Op den Camp H."/>
            <person name="Overmann J."/>
            <person name="Amann R."/>
            <person name="Jetten M.S.M."/>
            <person name="Mascher T."/>
            <person name="Medema M.H."/>
            <person name="Devos D.P."/>
            <person name="Kaster A.-K."/>
            <person name="Ovreas L."/>
            <person name="Rohde M."/>
            <person name="Galperin M.Y."/>
            <person name="Jogler C."/>
        </authorList>
    </citation>
    <scope>NUCLEOTIDE SEQUENCE [LARGE SCALE GENOMIC DNA]</scope>
    <source>
        <strain evidence="6 7">TBK1r</strain>
    </source>
</reference>
<keyword evidence="6" id="KW-0966">Cell projection</keyword>
<accession>A0ABX5XIE2</accession>
<keyword evidence="7" id="KW-1185">Reference proteome</keyword>
<evidence type="ECO:0000256" key="3">
    <source>
        <dbReference type="ARBA" id="ARBA00022764"/>
    </source>
</evidence>
<evidence type="ECO:0000256" key="2">
    <source>
        <dbReference type="ARBA" id="ARBA00022729"/>
    </source>
</evidence>
<gene>
    <name evidence="6" type="ORF">TBK1r_04700</name>
</gene>
<keyword evidence="6" id="KW-0282">Flagellum</keyword>
<evidence type="ECO:0000259" key="5">
    <source>
        <dbReference type="SMART" id="SM00858"/>
    </source>
</evidence>
<dbReference type="InterPro" id="IPR039246">
    <property type="entry name" value="Flagellar_FlgA"/>
</dbReference>
<dbReference type="Pfam" id="PF13144">
    <property type="entry name" value="ChapFlgA"/>
    <property type="match status" value="1"/>
</dbReference>
<dbReference type="SMART" id="SM00858">
    <property type="entry name" value="SAF"/>
    <property type="match status" value="1"/>
</dbReference>
<dbReference type="PANTHER" id="PTHR36307">
    <property type="entry name" value="FLAGELLA BASAL BODY P-RING FORMATION PROTEIN FLGA"/>
    <property type="match status" value="1"/>
</dbReference>
<dbReference type="EMBL" id="CP036432">
    <property type="protein sequence ID" value="QDV81552.1"/>
    <property type="molecule type" value="Genomic_DNA"/>
</dbReference>
<dbReference type="PANTHER" id="PTHR36307:SF1">
    <property type="entry name" value="FLAGELLA BASAL BODY P-RING FORMATION PROTEIN FLGA"/>
    <property type="match status" value="1"/>
</dbReference>
<sequence>MMKSVRYAMLLISFLIFTPPDASSAGDVVVALHQTSAPVADTTVRVGDIANVLHATPSQRREIEQLDLESLRDQDDCSITRRQVEMRLLLAGYERDSFNIIGPSTVSARRSSPAKLRSKLERLLESELGEQFAVAAERVDIRLTQTPQLATLEQKLSAGEFAVELVPRNEFPIGRTRLAVAIIDSDGNQYSHSFDAQVSLTMTVAIASQPIAQGTVLKPDMFRLVERSITQSADYANPDNAVGRTASRYIASNSILLTNHFQNTRSGNFQTVKRNDLVDVVISVGQGEIRLKNARAMEAGQIGETIEILNPQTNRRFNASIIGPNLATVSSTPRRR</sequence>
<dbReference type="InterPro" id="IPR013974">
    <property type="entry name" value="SAF"/>
</dbReference>
<feature type="domain" description="SAF" evidence="5">
    <location>
        <begin position="202"/>
        <end position="262"/>
    </location>
</feature>
<feature type="signal peptide" evidence="4">
    <location>
        <begin position="1"/>
        <end position="24"/>
    </location>
</feature>
<evidence type="ECO:0000313" key="6">
    <source>
        <dbReference type="EMBL" id="QDV81552.1"/>
    </source>
</evidence>
<dbReference type="CDD" id="cd11614">
    <property type="entry name" value="SAF_CpaB_FlgA_like"/>
    <property type="match status" value="1"/>
</dbReference>
<organism evidence="6 7">
    <name type="scientific">Stieleria magnilauensis</name>
    <dbReference type="NCBI Taxonomy" id="2527963"/>
    <lineage>
        <taxon>Bacteria</taxon>
        <taxon>Pseudomonadati</taxon>
        <taxon>Planctomycetota</taxon>
        <taxon>Planctomycetia</taxon>
        <taxon>Pirellulales</taxon>
        <taxon>Pirellulaceae</taxon>
        <taxon>Stieleria</taxon>
    </lineage>
</organism>
<evidence type="ECO:0000313" key="7">
    <source>
        <dbReference type="Proteomes" id="UP000318081"/>
    </source>
</evidence>
<dbReference type="Gene3D" id="3.90.1210.10">
    <property type="entry name" value="Antifreeze-like/N-acetylneuraminic acid synthase C-terminal domain"/>
    <property type="match status" value="1"/>
</dbReference>
<proteinExistence type="predicted"/>
<keyword evidence="3" id="KW-0574">Periplasm</keyword>
<protein>
    <submittedName>
        <fullName evidence="6">Flagellar basal body P-ring biosynthesis protein FlgA</fullName>
    </submittedName>
</protein>
<feature type="chain" id="PRO_5047426990" evidence="4">
    <location>
        <begin position="25"/>
        <end position="336"/>
    </location>
</feature>
<dbReference type="RefSeq" id="WP_145207334.1">
    <property type="nucleotide sequence ID" value="NZ_CP036432.1"/>
</dbReference>
<keyword evidence="2 4" id="KW-0732">Signal</keyword>
<name>A0ABX5XIE2_9BACT</name>
<dbReference type="InterPro" id="IPR017585">
    <property type="entry name" value="SAF_FlgA"/>
</dbReference>